<accession>G7IHB7</accession>
<reference evidence="1 3" key="1">
    <citation type="journal article" date="2011" name="Nature">
        <title>The Medicago genome provides insight into the evolution of rhizobial symbioses.</title>
        <authorList>
            <person name="Young N.D."/>
            <person name="Debelle F."/>
            <person name="Oldroyd G.E."/>
            <person name="Geurts R."/>
            <person name="Cannon S.B."/>
            <person name="Udvardi M.K."/>
            <person name="Benedito V.A."/>
            <person name="Mayer K.F."/>
            <person name="Gouzy J."/>
            <person name="Schoof H."/>
            <person name="Van de Peer Y."/>
            <person name="Proost S."/>
            <person name="Cook D.R."/>
            <person name="Meyers B.C."/>
            <person name="Spannagl M."/>
            <person name="Cheung F."/>
            <person name="De Mita S."/>
            <person name="Krishnakumar V."/>
            <person name="Gundlach H."/>
            <person name="Zhou S."/>
            <person name="Mudge J."/>
            <person name="Bharti A.K."/>
            <person name="Murray J.D."/>
            <person name="Naoumkina M.A."/>
            <person name="Rosen B."/>
            <person name="Silverstein K.A."/>
            <person name="Tang H."/>
            <person name="Rombauts S."/>
            <person name="Zhao P.X."/>
            <person name="Zhou P."/>
            <person name="Barbe V."/>
            <person name="Bardou P."/>
            <person name="Bechner M."/>
            <person name="Bellec A."/>
            <person name="Berger A."/>
            <person name="Berges H."/>
            <person name="Bidwell S."/>
            <person name="Bisseling T."/>
            <person name="Choisne N."/>
            <person name="Couloux A."/>
            <person name="Denny R."/>
            <person name="Deshpande S."/>
            <person name="Dai X."/>
            <person name="Doyle J.J."/>
            <person name="Dudez A.M."/>
            <person name="Farmer A.D."/>
            <person name="Fouteau S."/>
            <person name="Franken C."/>
            <person name="Gibelin C."/>
            <person name="Gish J."/>
            <person name="Goldstein S."/>
            <person name="Gonzalez A.J."/>
            <person name="Green P.J."/>
            <person name="Hallab A."/>
            <person name="Hartog M."/>
            <person name="Hua A."/>
            <person name="Humphray S.J."/>
            <person name="Jeong D.H."/>
            <person name="Jing Y."/>
            <person name="Jocker A."/>
            <person name="Kenton S.M."/>
            <person name="Kim D.J."/>
            <person name="Klee K."/>
            <person name="Lai H."/>
            <person name="Lang C."/>
            <person name="Lin S."/>
            <person name="Macmil S.L."/>
            <person name="Magdelenat G."/>
            <person name="Matthews L."/>
            <person name="McCorrison J."/>
            <person name="Monaghan E.L."/>
            <person name="Mun J.H."/>
            <person name="Najar F.Z."/>
            <person name="Nicholson C."/>
            <person name="Noirot C."/>
            <person name="O'Bleness M."/>
            <person name="Paule C.R."/>
            <person name="Poulain J."/>
            <person name="Prion F."/>
            <person name="Qin B."/>
            <person name="Qu C."/>
            <person name="Retzel E.F."/>
            <person name="Riddle C."/>
            <person name="Sallet E."/>
            <person name="Samain S."/>
            <person name="Samson N."/>
            <person name="Sanders I."/>
            <person name="Saurat O."/>
            <person name="Scarpelli C."/>
            <person name="Schiex T."/>
            <person name="Segurens B."/>
            <person name="Severin A.J."/>
            <person name="Sherrier D.J."/>
            <person name="Shi R."/>
            <person name="Sims S."/>
            <person name="Singer S.R."/>
            <person name="Sinharoy S."/>
            <person name="Sterck L."/>
            <person name="Viollet A."/>
            <person name="Wang B.B."/>
            <person name="Wang K."/>
            <person name="Wang M."/>
            <person name="Wang X."/>
            <person name="Warfsmann J."/>
            <person name="Weissenbach J."/>
            <person name="White D.D."/>
            <person name="White J.D."/>
            <person name="Wiley G.B."/>
            <person name="Wincker P."/>
            <person name="Xing Y."/>
            <person name="Yang L."/>
            <person name="Yao Z."/>
            <person name="Ying F."/>
            <person name="Zhai J."/>
            <person name="Zhou L."/>
            <person name="Zuber A."/>
            <person name="Denarie J."/>
            <person name="Dixon R.A."/>
            <person name="May G.D."/>
            <person name="Schwartz D.C."/>
            <person name="Rogers J."/>
            <person name="Quetier F."/>
            <person name="Town C.D."/>
            <person name="Roe B.A."/>
        </authorList>
    </citation>
    <scope>NUCLEOTIDE SEQUENCE [LARGE SCALE GENOMIC DNA]</scope>
    <source>
        <strain evidence="1">A17</strain>
        <strain evidence="2 3">cv. Jemalong A17</strain>
    </source>
</reference>
<dbReference type="EMBL" id="CM001218">
    <property type="protein sequence ID" value="AES66841.1"/>
    <property type="molecule type" value="Genomic_DNA"/>
</dbReference>
<dbReference type="Proteomes" id="UP000002051">
    <property type="component" value="Chromosome 2"/>
</dbReference>
<evidence type="ECO:0000313" key="1">
    <source>
        <dbReference type="EMBL" id="AES66841.1"/>
    </source>
</evidence>
<keyword evidence="3" id="KW-1185">Reference proteome</keyword>
<dbReference type="PaxDb" id="3880-AES66841"/>
<gene>
    <name evidence="1" type="ordered locus">MTR_2g082350</name>
</gene>
<dbReference type="Gene3D" id="3.40.50.300">
    <property type="entry name" value="P-loop containing nucleotide triphosphate hydrolases"/>
    <property type="match status" value="1"/>
</dbReference>
<dbReference type="EnsemblPlants" id="AES66841">
    <property type="protein sequence ID" value="AES66841"/>
    <property type="gene ID" value="MTR_2g082350"/>
</dbReference>
<dbReference type="HOGENOM" id="CLU_2691457_0_0_1"/>
<name>G7IHB7_MEDTR</name>
<proteinExistence type="predicted"/>
<organism evidence="1 3">
    <name type="scientific">Medicago truncatula</name>
    <name type="common">Barrel medic</name>
    <name type="synonym">Medicago tribuloides</name>
    <dbReference type="NCBI Taxonomy" id="3880"/>
    <lineage>
        <taxon>Eukaryota</taxon>
        <taxon>Viridiplantae</taxon>
        <taxon>Streptophyta</taxon>
        <taxon>Embryophyta</taxon>
        <taxon>Tracheophyta</taxon>
        <taxon>Spermatophyta</taxon>
        <taxon>Magnoliopsida</taxon>
        <taxon>eudicotyledons</taxon>
        <taxon>Gunneridae</taxon>
        <taxon>Pentapetalae</taxon>
        <taxon>rosids</taxon>
        <taxon>fabids</taxon>
        <taxon>Fabales</taxon>
        <taxon>Fabaceae</taxon>
        <taxon>Papilionoideae</taxon>
        <taxon>50 kb inversion clade</taxon>
        <taxon>NPAAA clade</taxon>
        <taxon>Hologalegina</taxon>
        <taxon>IRL clade</taxon>
        <taxon>Trifolieae</taxon>
        <taxon>Medicago</taxon>
    </lineage>
</organism>
<dbReference type="InterPro" id="IPR027417">
    <property type="entry name" value="P-loop_NTPase"/>
</dbReference>
<dbReference type="SUPFAM" id="SSF52540">
    <property type="entry name" value="P-loop containing nucleoside triphosphate hydrolases"/>
    <property type="match status" value="1"/>
</dbReference>
<dbReference type="AlphaFoldDB" id="G7IHB7"/>
<evidence type="ECO:0000313" key="3">
    <source>
        <dbReference type="Proteomes" id="UP000002051"/>
    </source>
</evidence>
<evidence type="ECO:0000313" key="2">
    <source>
        <dbReference type="EnsemblPlants" id="AES66841"/>
    </source>
</evidence>
<reference evidence="2" key="3">
    <citation type="submission" date="2015-04" db="UniProtKB">
        <authorList>
            <consortium name="EnsemblPlants"/>
        </authorList>
    </citation>
    <scope>IDENTIFICATION</scope>
    <source>
        <strain evidence="2">cv. Jemalong A17</strain>
    </source>
</reference>
<protein>
    <submittedName>
        <fullName evidence="1 2">Uncharacterized protein</fullName>
    </submittedName>
</protein>
<sequence>MLDQKAAALLLQTHKLEALHELKSGKISILLETIDIPTADLVINYDFPRFFFLEQQILLRKLGPCTRRTETDNP</sequence>
<reference evidence="1 3" key="2">
    <citation type="journal article" date="2014" name="BMC Genomics">
        <title>An improved genome release (version Mt4.0) for the model legume Medicago truncatula.</title>
        <authorList>
            <person name="Tang H."/>
            <person name="Krishnakumar V."/>
            <person name="Bidwell S."/>
            <person name="Rosen B."/>
            <person name="Chan A."/>
            <person name="Zhou S."/>
            <person name="Gentzbittel L."/>
            <person name="Childs K.L."/>
            <person name="Yandell M."/>
            <person name="Gundlach H."/>
            <person name="Mayer K.F."/>
            <person name="Schwartz D.C."/>
            <person name="Town C.D."/>
        </authorList>
    </citation>
    <scope>GENOME REANNOTATION</scope>
    <source>
        <strain evidence="2 3">cv. Jemalong A17</strain>
    </source>
</reference>